<dbReference type="AlphaFoldDB" id="A0A974DMP2"/>
<evidence type="ECO:0000313" key="2">
    <source>
        <dbReference type="Proteomes" id="UP000694892"/>
    </source>
</evidence>
<evidence type="ECO:0000313" key="1">
    <source>
        <dbReference type="EMBL" id="OCT94783.1"/>
    </source>
</evidence>
<reference evidence="2" key="1">
    <citation type="journal article" date="2016" name="Nature">
        <title>Genome evolution in the allotetraploid frog Xenopus laevis.</title>
        <authorList>
            <person name="Session A.M."/>
            <person name="Uno Y."/>
            <person name="Kwon T."/>
            <person name="Chapman J.A."/>
            <person name="Toyoda A."/>
            <person name="Takahashi S."/>
            <person name="Fukui A."/>
            <person name="Hikosaka A."/>
            <person name="Suzuki A."/>
            <person name="Kondo M."/>
            <person name="van Heeringen S.J."/>
            <person name="Quigley I."/>
            <person name="Heinz S."/>
            <person name="Ogino H."/>
            <person name="Ochi H."/>
            <person name="Hellsten U."/>
            <person name="Lyons J.B."/>
            <person name="Simakov O."/>
            <person name="Putnam N."/>
            <person name="Stites J."/>
            <person name="Kuroki Y."/>
            <person name="Tanaka T."/>
            <person name="Michiue T."/>
            <person name="Watanabe M."/>
            <person name="Bogdanovic O."/>
            <person name="Lister R."/>
            <person name="Georgiou G."/>
            <person name="Paranjpe S.S."/>
            <person name="van Kruijsbergen I."/>
            <person name="Shu S."/>
            <person name="Carlson J."/>
            <person name="Kinoshita T."/>
            <person name="Ohta Y."/>
            <person name="Mawaribuchi S."/>
            <person name="Jenkins J."/>
            <person name="Grimwood J."/>
            <person name="Schmutz J."/>
            <person name="Mitros T."/>
            <person name="Mozaffari S.V."/>
            <person name="Suzuki Y."/>
            <person name="Haramoto Y."/>
            <person name="Yamamoto T.S."/>
            <person name="Takagi C."/>
            <person name="Heald R."/>
            <person name="Miller K."/>
            <person name="Haudenschild C."/>
            <person name="Kitzman J."/>
            <person name="Nakayama T."/>
            <person name="Izutsu Y."/>
            <person name="Robert J."/>
            <person name="Fortriede J."/>
            <person name="Burns K."/>
            <person name="Lotay V."/>
            <person name="Karimi K."/>
            <person name="Yasuoka Y."/>
            <person name="Dichmann D.S."/>
            <person name="Flajnik M.F."/>
            <person name="Houston D.W."/>
            <person name="Shendure J."/>
            <person name="DuPasquier L."/>
            <person name="Vize P.D."/>
            <person name="Zorn A.M."/>
            <person name="Ito M."/>
            <person name="Marcotte E.M."/>
            <person name="Wallingford J.B."/>
            <person name="Ito Y."/>
            <person name="Asashima M."/>
            <person name="Ueno N."/>
            <person name="Matsuda Y."/>
            <person name="Veenstra G.J."/>
            <person name="Fujiyama A."/>
            <person name="Harland R.M."/>
            <person name="Taira M."/>
            <person name="Rokhsar D.S."/>
        </authorList>
    </citation>
    <scope>NUCLEOTIDE SEQUENCE [LARGE SCALE GENOMIC DNA]</scope>
    <source>
        <strain evidence="2">J</strain>
    </source>
</reference>
<gene>
    <name evidence="1" type="ORF">XELAEV_18012473mg</name>
</gene>
<dbReference type="Proteomes" id="UP000694892">
    <property type="component" value="Chromosome 2L"/>
</dbReference>
<organism evidence="1 2">
    <name type="scientific">Xenopus laevis</name>
    <name type="common">African clawed frog</name>
    <dbReference type="NCBI Taxonomy" id="8355"/>
    <lineage>
        <taxon>Eukaryota</taxon>
        <taxon>Metazoa</taxon>
        <taxon>Chordata</taxon>
        <taxon>Craniata</taxon>
        <taxon>Vertebrata</taxon>
        <taxon>Euteleostomi</taxon>
        <taxon>Amphibia</taxon>
        <taxon>Batrachia</taxon>
        <taxon>Anura</taxon>
        <taxon>Pipoidea</taxon>
        <taxon>Pipidae</taxon>
        <taxon>Xenopodinae</taxon>
        <taxon>Xenopus</taxon>
        <taxon>Xenopus</taxon>
    </lineage>
</organism>
<protein>
    <submittedName>
        <fullName evidence="1">Uncharacterized protein</fullName>
    </submittedName>
</protein>
<accession>A0A974DMP2</accession>
<name>A0A974DMP2_XENLA</name>
<dbReference type="EMBL" id="CM004468">
    <property type="protein sequence ID" value="OCT94783.1"/>
    <property type="molecule type" value="Genomic_DNA"/>
</dbReference>
<sequence>MCSTTLYSILYMCNRLVQAFGADPLPTESTSKHDNEEKETTSKKQDGLIVEYKFFCKVRGAPWSIASSNFLNSAKKPARKAPLPQNAELHCGVGGCYEWLFSSWSSALWWQLQKKILYT</sequence>
<proteinExistence type="predicted"/>